<protein>
    <submittedName>
        <fullName evidence="1">Uncharacterized protein</fullName>
    </submittedName>
</protein>
<keyword evidence="2" id="KW-1185">Reference proteome</keyword>
<comment type="caution">
    <text evidence="1">The sequence shown here is derived from an EMBL/GenBank/DDBJ whole genome shotgun (WGS) entry which is preliminary data.</text>
</comment>
<dbReference type="EMBL" id="BQNB010018877">
    <property type="protein sequence ID" value="GJT79198.1"/>
    <property type="molecule type" value="Genomic_DNA"/>
</dbReference>
<reference evidence="1" key="1">
    <citation type="journal article" date="2022" name="Int. J. Mol. Sci.">
        <title>Draft Genome of Tanacetum Coccineum: Genomic Comparison of Closely Related Tanacetum-Family Plants.</title>
        <authorList>
            <person name="Yamashiro T."/>
            <person name="Shiraishi A."/>
            <person name="Nakayama K."/>
            <person name="Satake H."/>
        </authorList>
    </citation>
    <scope>NUCLEOTIDE SEQUENCE</scope>
</reference>
<accession>A0ABQ5GU66</accession>
<reference evidence="1" key="2">
    <citation type="submission" date="2022-01" db="EMBL/GenBank/DDBJ databases">
        <authorList>
            <person name="Yamashiro T."/>
            <person name="Shiraishi A."/>
            <person name="Satake H."/>
            <person name="Nakayama K."/>
        </authorList>
    </citation>
    <scope>NUCLEOTIDE SEQUENCE</scope>
</reference>
<gene>
    <name evidence="1" type="ORF">Tco_1053540</name>
</gene>
<name>A0ABQ5GU66_9ASTR</name>
<dbReference type="Proteomes" id="UP001151760">
    <property type="component" value="Unassembled WGS sequence"/>
</dbReference>
<sequence length="92" mass="10385">MGSNTMAYIIRQVKSSSIVKINPDSVDKNDPKDVQLEDEDIMLNDDDVIVVLHEDAQATFGDTNDPFTFISMSKDLADKRIKILQLMMHINS</sequence>
<evidence type="ECO:0000313" key="1">
    <source>
        <dbReference type="EMBL" id="GJT79198.1"/>
    </source>
</evidence>
<organism evidence="1 2">
    <name type="scientific">Tanacetum coccineum</name>
    <dbReference type="NCBI Taxonomy" id="301880"/>
    <lineage>
        <taxon>Eukaryota</taxon>
        <taxon>Viridiplantae</taxon>
        <taxon>Streptophyta</taxon>
        <taxon>Embryophyta</taxon>
        <taxon>Tracheophyta</taxon>
        <taxon>Spermatophyta</taxon>
        <taxon>Magnoliopsida</taxon>
        <taxon>eudicotyledons</taxon>
        <taxon>Gunneridae</taxon>
        <taxon>Pentapetalae</taxon>
        <taxon>asterids</taxon>
        <taxon>campanulids</taxon>
        <taxon>Asterales</taxon>
        <taxon>Asteraceae</taxon>
        <taxon>Asteroideae</taxon>
        <taxon>Anthemideae</taxon>
        <taxon>Anthemidinae</taxon>
        <taxon>Tanacetum</taxon>
    </lineage>
</organism>
<proteinExistence type="predicted"/>
<evidence type="ECO:0000313" key="2">
    <source>
        <dbReference type="Proteomes" id="UP001151760"/>
    </source>
</evidence>